<organism evidence="1 2">
    <name type="scientific">Glycomyces artemisiae</name>
    <dbReference type="NCBI Taxonomy" id="1076443"/>
    <lineage>
        <taxon>Bacteria</taxon>
        <taxon>Bacillati</taxon>
        <taxon>Actinomycetota</taxon>
        <taxon>Actinomycetes</taxon>
        <taxon>Glycomycetales</taxon>
        <taxon>Glycomycetaceae</taxon>
        <taxon>Glycomyces</taxon>
    </lineage>
</organism>
<feature type="non-terminal residue" evidence="1">
    <location>
        <position position="63"/>
    </location>
</feature>
<accession>A0A850CC55</accession>
<evidence type="ECO:0000313" key="2">
    <source>
        <dbReference type="Proteomes" id="UP000574690"/>
    </source>
</evidence>
<reference evidence="1 2" key="1">
    <citation type="submission" date="2020-05" db="EMBL/GenBank/DDBJ databases">
        <title>DNA-SIP metagenomic assembled genomes.</title>
        <authorList>
            <person name="Yu J."/>
        </authorList>
    </citation>
    <scope>NUCLEOTIDE SEQUENCE [LARGE SCALE GENOMIC DNA]</scope>
    <source>
        <strain evidence="1">Bin5.27</strain>
    </source>
</reference>
<dbReference type="AlphaFoldDB" id="A0A850CC55"/>
<sequence>MPPSQGAWMPAGTAHSHRAFGATEMRAILFDVDGEGPFPERPTVLAFTPLLREAVTALTDDAA</sequence>
<dbReference type="InterPro" id="IPR011051">
    <property type="entry name" value="RmlC_Cupin_sf"/>
</dbReference>
<evidence type="ECO:0000313" key="1">
    <source>
        <dbReference type="EMBL" id="NUQ89538.1"/>
    </source>
</evidence>
<name>A0A850CC55_9ACTN</name>
<protein>
    <submittedName>
        <fullName evidence="1">AraC family transcriptional regulator</fullName>
    </submittedName>
</protein>
<dbReference type="EMBL" id="JABFXE010000578">
    <property type="protein sequence ID" value="NUQ89538.1"/>
    <property type="molecule type" value="Genomic_DNA"/>
</dbReference>
<proteinExistence type="predicted"/>
<gene>
    <name evidence="1" type="ORF">HOQ43_13900</name>
</gene>
<dbReference type="Proteomes" id="UP000574690">
    <property type="component" value="Unassembled WGS sequence"/>
</dbReference>
<dbReference type="SUPFAM" id="SSF51182">
    <property type="entry name" value="RmlC-like cupins"/>
    <property type="match status" value="1"/>
</dbReference>
<comment type="caution">
    <text evidence="1">The sequence shown here is derived from an EMBL/GenBank/DDBJ whole genome shotgun (WGS) entry which is preliminary data.</text>
</comment>